<dbReference type="EMBL" id="LSYV01000005">
    <property type="protein sequence ID" value="KXZ54632.1"/>
    <property type="molecule type" value="Genomic_DNA"/>
</dbReference>
<keyword evidence="2" id="KW-1185">Reference proteome</keyword>
<gene>
    <name evidence="1" type="ORF">GPECTOR_4g697</name>
</gene>
<dbReference type="AlphaFoldDB" id="A0A150GY50"/>
<reference evidence="2" key="1">
    <citation type="journal article" date="2016" name="Nat. Commun.">
        <title>The Gonium pectorale genome demonstrates co-option of cell cycle regulation during the evolution of multicellularity.</title>
        <authorList>
            <person name="Hanschen E.R."/>
            <person name="Marriage T.N."/>
            <person name="Ferris P.J."/>
            <person name="Hamaji T."/>
            <person name="Toyoda A."/>
            <person name="Fujiyama A."/>
            <person name="Neme R."/>
            <person name="Noguchi H."/>
            <person name="Minakuchi Y."/>
            <person name="Suzuki M."/>
            <person name="Kawai-Toyooka H."/>
            <person name="Smith D.R."/>
            <person name="Sparks H."/>
            <person name="Anderson J."/>
            <person name="Bakaric R."/>
            <person name="Luria V."/>
            <person name="Karger A."/>
            <person name="Kirschner M.W."/>
            <person name="Durand P.M."/>
            <person name="Michod R.E."/>
            <person name="Nozaki H."/>
            <person name="Olson B.J."/>
        </authorList>
    </citation>
    <scope>NUCLEOTIDE SEQUENCE [LARGE SCALE GENOMIC DNA]</scope>
    <source>
        <strain evidence="2">NIES-2863</strain>
    </source>
</reference>
<evidence type="ECO:0000313" key="2">
    <source>
        <dbReference type="Proteomes" id="UP000075714"/>
    </source>
</evidence>
<comment type="caution">
    <text evidence="1">The sequence shown here is derived from an EMBL/GenBank/DDBJ whole genome shotgun (WGS) entry which is preliminary data.</text>
</comment>
<name>A0A150GY50_GONPE</name>
<dbReference type="Proteomes" id="UP000075714">
    <property type="component" value="Unassembled WGS sequence"/>
</dbReference>
<accession>A0A150GY50</accession>
<organism evidence="1 2">
    <name type="scientific">Gonium pectorale</name>
    <name type="common">Green alga</name>
    <dbReference type="NCBI Taxonomy" id="33097"/>
    <lineage>
        <taxon>Eukaryota</taxon>
        <taxon>Viridiplantae</taxon>
        <taxon>Chlorophyta</taxon>
        <taxon>core chlorophytes</taxon>
        <taxon>Chlorophyceae</taxon>
        <taxon>CS clade</taxon>
        <taxon>Chlamydomonadales</taxon>
        <taxon>Volvocaceae</taxon>
        <taxon>Gonium</taxon>
    </lineage>
</organism>
<sequence length="167" mass="18294">MRSRWSPPPRACWTWATTAGRPGALYVLGMLDLSVNPLDFISWDNLDGVLQLADKYDMQAERDLGATFLILNAQSLSLDPPLSSPKNLLKAASLVERYFVGLFTDAGCQLAAVVDKALESSLEEIEVAPYYSKDSRRIVRGIICKLKPLIEDASYATTVSGAVQVGR</sequence>
<proteinExistence type="predicted"/>
<evidence type="ECO:0000313" key="1">
    <source>
        <dbReference type="EMBL" id="KXZ54632.1"/>
    </source>
</evidence>
<protein>
    <submittedName>
        <fullName evidence="1">Uncharacterized protein</fullName>
    </submittedName>
</protein>
<dbReference type="OrthoDB" id="548967at2759"/>